<dbReference type="InterPro" id="IPR001680">
    <property type="entry name" value="WD40_rpt"/>
</dbReference>
<dbReference type="Pfam" id="PF00400">
    <property type="entry name" value="WD40"/>
    <property type="match status" value="2"/>
</dbReference>
<evidence type="ECO:0000313" key="9">
    <source>
        <dbReference type="EMBL" id="KAL2041716.1"/>
    </source>
</evidence>
<dbReference type="EMBL" id="JBEFKJ010000016">
    <property type="protein sequence ID" value="KAL2041716.1"/>
    <property type="molecule type" value="Genomic_DNA"/>
</dbReference>
<gene>
    <name evidence="9" type="ORF">N7G274_005500</name>
</gene>
<feature type="region of interest" description="Disordered" evidence="8">
    <location>
        <begin position="206"/>
        <end position="229"/>
    </location>
</feature>
<dbReference type="InterPro" id="IPR015943">
    <property type="entry name" value="WD40/YVTN_repeat-like_dom_sf"/>
</dbReference>
<keyword evidence="1 6" id="KW-0853">WD repeat</keyword>
<dbReference type="Gene3D" id="2.130.10.10">
    <property type="entry name" value="YVTN repeat-like/Quinoprotein amine dehydrogenase"/>
    <property type="match status" value="1"/>
</dbReference>
<name>A0ABR4A9Z4_9LECA</name>
<proteinExistence type="inferred from homology"/>
<reference evidence="9 10" key="1">
    <citation type="submission" date="2024-09" db="EMBL/GenBank/DDBJ databases">
        <title>Rethinking Asexuality: The Enigmatic Case of Functional Sexual Genes in Lepraria (Stereocaulaceae).</title>
        <authorList>
            <person name="Doellman M."/>
            <person name="Sun Y."/>
            <person name="Barcenas-Pena A."/>
            <person name="Lumbsch H.T."/>
            <person name="Grewe F."/>
        </authorList>
    </citation>
    <scope>NUCLEOTIDE SEQUENCE [LARGE SCALE GENOMIC DNA]</scope>
    <source>
        <strain evidence="9 10">Mercado 3170</strain>
    </source>
</reference>
<dbReference type="SMART" id="SM00320">
    <property type="entry name" value="WD40"/>
    <property type="match status" value="3"/>
</dbReference>
<organism evidence="9 10">
    <name type="scientific">Stereocaulon virgatum</name>
    <dbReference type="NCBI Taxonomy" id="373712"/>
    <lineage>
        <taxon>Eukaryota</taxon>
        <taxon>Fungi</taxon>
        <taxon>Dikarya</taxon>
        <taxon>Ascomycota</taxon>
        <taxon>Pezizomycotina</taxon>
        <taxon>Lecanoromycetes</taxon>
        <taxon>OSLEUM clade</taxon>
        <taxon>Lecanoromycetidae</taxon>
        <taxon>Lecanorales</taxon>
        <taxon>Lecanorineae</taxon>
        <taxon>Stereocaulaceae</taxon>
        <taxon>Stereocaulon</taxon>
    </lineage>
</organism>
<comment type="caution">
    <text evidence="9">The sequence shown here is derived from an EMBL/GenBank/DDBJ whole genome shotgun (WGS) entry which is preliminary data.</text>
</comment>
<dbReference type="PROSITE" id="PS50082">
    <property type="entry name" value="WD_REPEATS_2"/>
    <property type="match status" value="1"/>
</dbReference>
<evidence type="ECO:0000256" key="8">
    <source>
        <dbReference type="SAM" id="MobiDB-lite"/>
    </source>
</evidence>
<keyword evidence="10" id="KW-1185">Reference proteome</keyword>
<evidence type="ECO:0000256" key="4">
    <source>
        <dbReference type="ARBA" id="ARBA00039789"/>
    </source>
</evidence>
<dbReference type="PANTHER" id="PTHR22847">
    <property type="entry name" value="WD40 REPEAT PROTEIN"/>
    <property type="match status" value="1"/>
</dbReference>
<dbReference type="SUPFAM" id="SSF50978">
    <property type="entry name" value="WD40 repeat-like"/>
    <property type="match status" value="1"/>
</dbReference>
<feature type="coiled-coil region" evidence="7">
    <location>
        <begin position="171"/>
        <end position="198"/>
    </location>
</feature>
<evidence type="ECO:0000256" key="1">
    <source>
        <dbReference type="ARBA" id="ARBA00022574"/>
    </source>
</evidence>
<keyword evidence="7" id="KW-0175">Coiled coil</keyword>
<evidence type="ECO:0000256" key="3">
    <source>
        <dbReference type="ARBA" id="ARBA00038415"/>
    </source>
</evidence>
<evidence type="ECO:0000256" key="6">
    <source>
        <dbReference type="PROSITE-ProRule" id="PRU00221"/>
    </source>
</evidence>
<dbReference type="Proteomes" id="UP001590950">
    <property type="component" value="Unassembled WGS sequence"/>
</dbReference>
<feature type="compositionally biased region" description="Acidic residues" evidence="8">
    <location>
        <begin position="212"/>
        <end position="229"/>
    </location>
</feature>
<feature type="repeat" description="WD" evidence="6">
    <location>
        <begin position="96"/>
        <end position="137"/>
    </location>
</feature>
<comment type="function">
    <text evidence="5">Involved in mitochondrial fission. Acts as an adapter protein required to form mitochondrial fission complexes. Formation of these complexes is required to promote constriction and fission of the mitochondrial compartment at a late step in mitochondrial division.</text>
</comment>
<dbReference type="PROSITE" id="PS50294">
    <property type="entry name" value="WD_REPEATS_REGION"/>
    <property type="match status" value="1"/>
</dbReference>
<sequence>MGVLDLAIDPTTYPTAGSQEEEIVLFSAGSDRSIRRWTINTNLTSAREIENENAILAHETSVYSLCFDFDHDLWTASADGFVKCLSRERGWAVDTTLQHGDYVRAVAVDEVGGWVVSAGRDEDVKVWDKSSGELKFVLEGHFEEVTGLVVVGSGSMERERWIVSAGIDATLRRWRLEAEHLGKAVRKAEDERKGVEKEEVVVVDETKGNPFEIDEDEQRELDELMNDSD</sequence>
<evidence type="ECO:0000313" key="10">
    <source>
        <dbReference type="Proteomes" id="UP001590950"/>
    </source>
</evidence>
<evidence type="ECO:0000256" key="2">
    <source>
        <dbReference type="ARBA" id="ARBA00022737"/>
    </source>
</evidence>
<accession>A0ABR4A9Z4</accession>
<evidence type="ECO:0000256" key="7">
    <source>
        <dbReference type="SAM" id="Coils"/>
    </source>
</evidence>
<comment type="similarity">
    <text evidence="3">Belongs to the WD repeat MDV1/CAF4 family.</text>
</comment>
<dbReference type="InterPro" id="IPR036322">
    <property type="entry name" value="WD40_repeat_dom_sf"/>
</dbReference>
<keyword evidence="2" id="KW-0677">Repeat</keyword>
<dbReference type="PANTHER" id="PTHR22847:SF637">
    <property type="entry name" value="WD REPEAT DOMAIN 5B"/>
    <property type="match status" value="1"/>
</dbReference>
<protein>
    <recommendedName>
        <fullName evidence="4">Mitochondrial division protein 1</fullName>
    </recommendedName>
</protein>
<evidence type="ECO:0000256" key="5">
    <source>
        <dbReference type="ARBA" id="ARBA00043913"/>
    </source>
</evidence>